<dbReference type="InterPro" id="IPR016032">
    <property type="entry name" value="Sig_transdc_resp-reg_C-effctor"/>
</dbReference>
<evidence type="ECO:0000313" key="3">
    <source>
        <dbReference type="EMBL" id="OPF82731.1"/>
    </source>
</evidence>
<evidence type="ECO:0000313" key="4">
    <source>
        <dbReference type="Proteomes" id="UP000033615"/>
    </source>
</evidence>
<reference evidence="3" key="1">
    <citation type="submission" date="2016-12" db="EMBL/GenBank/DDBJ databases">
        <title>Genome sequence of Streptomyces antioxidans MUSC 164.</title>
        <authorList>
            <person name="Lee L.-H."/>
            <person name="Ser H.-L."/>
        </authorList>
    </citation>
    <scope>NUCLEOTIDE SEQUENCE [LARGE SCALE GENOMIC DNA]</scope>
    <source>
        <strain evidence="3">MUSC 164</strain>
    </source>
</reference>
<feature type="compositionally biased region" description="Low complexity" evidence="1">
    <location>
        <begin position="171"/>
        <end position="184"/>
    </location>
</feature>
<dbReference type="EMBL" id="LAKD02000011">
    <property type="protein sequence ID" value="OPF82731.1"/>
    <property type="molecule type" value="Genomic_DNA"/>
</dbReference>
<protein>
    <submittedName>
        <fullName evidence="3">LuxR family transcriptional regulator</fullName>
    </submittedName>
</protein>
<feature type="compositionally biased region" description="Pro residues" evidence="1">
    <location>
        <begin position="158"/>
        <end position="170"/>
    </location>
</feature>
<proteinExistence type="predicted"/>
<organism evidence="3 4">
    <name type="scientific">Streptomyces antioxidans</name>
    <dbReference type="NCBI Taxonomy" id="1507734"/>
    <lineage>
        <taxon>Bacteria</taxon>
        <taxon>Bacillati</taxon>
        <taxon>Actinomycetota</taxon>
        <taxon>Actinomycetes</taxon>
        <taxon>Kitasatosporales</taxon>
        <taxon>Streptomycetaceae</taxon>
        <taxon>Streptomyces</taxon>
    </lineage>
</organism>
<dbReference type="Proteomes" id="UP000033615">
    <property type="component" value="Unassembled WGS sequence"/>
</dbReference>
<evidence type="ECO:0000256" key="1">
    <source>
        <dbReference type="SAM" id="MobiDB-lite"/>
    </source>
</evidence>
<dbReference type="RefSeq" id="WP_046083938.1">
    <property type="nucleotide sequence ID" value="NZ_LAKD02000011.1"/>
</dbReference>
<evidence type="ECO:0000259" key="2">
    <source>
        <dbReference type="SMART" id="SM00421"/>
    </source>
</evidence>
<gene>
    <name evidence="3" type="ORF">VT50_0206830</name>
</gene>
<accession>A0A1V4DA79</accession>
<dbReference type="GO" id="GO:0003677">
    <property type="term" value="F:DNA binding"/>
    <property type="evidence" value="ECO:0007669"/>
    <property type="project" value="InterPro"/>
</dbReference>
<dbReference type="SUPFAM" id="SSF46894">
    <property type="entry name" value="C-terminal effector domain of the bipartite response regulators"/>
    <property type="match status" value="1"/>
</dbReference>
<comment type="caution">
    <text evidence="3">The sequence shown here is derived from an EMBL/GenBank/DDBJ whole genome shotgun (WGS) entry which is preliminary data.</text>
</comment>
<dbReference type="InterPro" id="IPR000792">
    <property type="entry name" value="Tscrpt_reg_LuxR_C"/>
</dbReference>
<feature type="compositionally biased region" description="Gly residues" evidence="1">
    <location>
        <begin position="114"/>
        <end position="145"/>
    </location>
</feature>
<feature type="domain" description="HTH luxR-type" evidence="2">
    <location>
        <begin position="259"/>
        <end position="316"/>
    </location>
</feature>
<dbReference type="OrthoDB" id="4266042at2"/>
<feature type="region of interest" description="Disordered" evidence="1">
    <location>
        <begin position="107"/>
        <end position="192"/>
    </location>
</feature>
<keyword evidence="4" id="KW-1185">Reference proteome</keyword>
<dbReference type="GO" id="GO:0006355">
    <property type="term" value="P:regulation of DNA-templated transcription"/>
    <property type="evidence" value="ECO:0007669"/>
    <property type="project" value="InterPro"/>
</dbReference>
<feature type="compositionally biased region" description="Low complexity" evidence="1">
    <location>
        <begin position="146"/>
        <end position="157"/>
    </location>
</feature>
<dbReference type="AlphaFoldDB" id="A0A1V4DA79"/>
<dbReference type="Gene3D" id="1.10.10.10">
    <property type="entry name" value="Winged helix-like DNA-binding domain superfamily/Winged helix DNA-binding domain"/>
    <property type="match status" value="1"/>
</dbReference>
<dbReference type="SMART" id="SM00421">
    <property type="entry name" value="HTH_LUXR"/>
    <property type="match status" value="1"/>
</dbReference>
<dbReference type="InterPro" id="IPR036388">
    <property type="entry name" value="WH-like_DNA-bd_sf"/>
</dbReference>
<sequence>MMERGRDPGPETAHAGDTLEGALREVRDLIESTVIQHRARRTRDARFTEVGVEDAAFLAAAEEVIGQAGRSVDAVFPECSARMAPVQAALGALLTDLGEPVGVRVLRGRTAPGSGSGSAPGSGTGGPASGTGGPASGATGPGSGPAGSAAGTAHSGPVPRPIPGPAPPAEAPGATPATRPARAAGGAGGAGPAQVRIASVPLPTAVIADGRTALVCTEAEEGRQTSVIEDPVVVATLYGMFRSIWGGAVPAARPLDFGNRARTEMVRRVLARLRDGVTDEAAARDLAISVRTYRRYVTGILELLEANSRFQAGVRATELGILGNTST</sequence>
<name>A0A1V4DA79_9ACTN</name>